<evidence type="ECO:0000313" key="3">
    <source>
        <dbReference type="Proteomes" id="UP001528850"/>
    </source>
</evidence>
<protein>
    <submittedName>
        <fullName evidence="2">DUF1427 family protein</fullName>
    </submittedName>
</protein>
<reference evidence="2 3" key="1">
    <citation type="journal article" date="2024" name="Curr. Microbiol.">
        <title>Luteibacter sahnii sp. nov., A Novel Yellow-Colored Xanthomonadin Pigment Producing Probiotic Bacterium from Healthy Rice Seed Microbiome.</title>
        <authorList>
            <person name="Jaiswal G."/>
            <person name="Rana R."/>
            <person name="Nayak P.K."/>
            <person name="Chouhan R."/>
            <person name="Gandhi S.G."/>
            <person name="Patel H.K."/>
            <person name="Patil P.B."/>
        </authorList>
    </citation>
    <scope>NUCLEOTIDE SEQUENCE [LARGE SCALE GENOMIC DNA]</scope>
    <source>
        <strain evidence="2 3">PPL201</strain>
    </source>
</reference>
<dbReference type="Proteomes" id="UP001528850">
    <property type="component" value="Unassembled WGS sequence"/>
</dbReference>
<sequence length="80" mass="8473">MSPYLISIGFGLAVGIAYGLFGVRSPAPPMIALLGLLGMLAGEATVSWAKGHPDAWANLWHSKSFSITKHDPTRSHDDPA</sequence>
<proteinExistence type="predicted"/>
<accession>A0ABT6BBU0</accession>
<dbReference type="EMBL" id="JARJJS010000002">
    <property type="protein sequence ID" value="MDF4025594.1"/>
    <property type="molecule type" value="Genomic_DNA"/>
</dbReference>
<dbReference type="Pfam" id="PF07235">
    <property type="entry name" value="DUF1427"/>
    <property type="match status" value="1"/>
</dbReference>
<evidence type="ECO:0000313" key="2">
    <source>
        <dbReference type="EMBL" id="MDF4025594.1"/>
    </source>
</evidence>
<evidence type="ECO:0000256" key="1">
    <source>
        <dbReference type="SAM" id="Phobius"/>
    </source>
</evidence>
<dbReference type="NCBIfam" id="TIGR03510">
    <property type="entry name" value="XapX"/>
    <property type="match status" value="1"/>
</dbReference>
<feature type="transmembrane region" description="Helical" evidence="1">
    <location>
        <begin position="6"/>
        <end position="23"/>
    </location>
</feature>
<dbReference type="InterPro" id="IPR009872">
    <property type="entry name" value="DUF1427"/>
</dbReference>
<keyword evidence="3" id="KW-1185">Reference proteome</keyword>
<comment type="caution">
    <text evidence="2">The sequence shown here is derived from an EMBL/GenBank/DDBJ whole genome shotgun (WGS) entry which is preliminary data.</text>
</comment>
<organism evidence="2 3">
    <name type="scientific">Luteibacter sahnii</name>
    <dbReference type="NCBI Taxonomy" id="3021977"/>
    <lineage>
        <taxon>Bacteria</taxon>
        <taxon>Pseudomonadati</taxon>
        <taxon>Pseudomonadota</taxon>
        <taxon>Gammaproteobacteria</taxon>
        <taxon>Lysobacterales</taxon>
        <taxon>Rhodanobacteraceae</taxon>
        <taxon>Luteibacter</taxon>
    </lineage>
</organism>
<keyword evidence="1" id="KW-0812">Transmembrane</keyword>
<keyword evidence="1" id="KW-0472">Membrane</keyword>
<keyword evidence="1" id="KW-1133">Transmembrane helix</keyword>
<dbReference type="InterPro" id="IPR020017">
    <property type="entry name" value="XapX_domain"/>
</dbReference>
<gene>
    <name evidence="2" type="ORF">P3W24_11525</name>
</gene>
<feature type="transmembrane region" description="Helical" evidence="1">
    <location>
        <begin position="30"/>
        <end position="49"/>
    </location>
</feature>
<name>A0ABT6BBU0_9GAMM</name>